<proteinExistence type="inferred from homology"/>
<dbReference type="GO" id="GO:0016780">
    <property type="term" value="F:phosphotransferase activity, for other substituted phosphate groups"/>
    <property type="evidence" value="ECO:0007669"/>
    <property type="project" value="TreeGrafter"/>
</dbReference>
<keyword evidence="6 7" id="KW-0472">Membrane</keyword>
<feature type="transmembrane region" description="Helical" evidence="7">
    <location>
        <begin position="105"/>
        <end position="126"/>
    </location>
</feature>
<evidence type="ECO:0000256" key="5">
    <source>
        <dbReference type="ARBA" id="ARBA00022989"/>
    </source>
</evidence>
<evidence type="ECO:0000256" key="2">
    <source>
        <dbReference type="ARBA" id="ARBA00006464"/>
    </source>
</evidence>
<evidence type="ECO:0000256" key="4">
    <source>
        <dbReference type="ARBA" id="ARBA00022692"/>
    </source>
</evidence>
<dbReference type="Pfam" id="PF02397">
    <property type="entry name" value="Bac_transf"/>
    <property type="match status" value="1"/>
</dbReference>
<dbReference type="EMBL" id="VSIX01000039">
    <property type="protein sequence ID" value="TYB31348.1"/>
    <property type="molecule type" value="Genomic_DNA"/>
</dbReference>
<dbReference type="GO" id="GO:0016020">
    <property type="term" value="C:membrane"/>
    <property type="evidence" value="ECO:0007669"/>
    <property type="project" value="UniProtKB-SubCell"/>
</dbReference>
<keyword evidence="4 7" id="KW-0812">Transmembrane</keyword>
<dbReference type="PANTHER" id="PTHR30576">
    <property type="entry name" value="COLANIC BIOSYNTHESIS UDP-GLUCOSE LIPID CARRIER TRANSFERASE"/>
    <property type="match status" value="1"/>
</dbReference>
<dbReference type="Pfam" id="PF13727">
    <property type="entry name" value="CoA_binding_3"/>
    <property type="match status" value="1"/>
</dbReference>
<sequence>MKQRVKQLNHFLLAGVMLFIFIGITLSRSILGESLFTSAHSIDFFAYMIIWITVLYIMGYFNLKKLNDKKEYFKKVFLAFVFSFLITLFVRFFENGTIISWRVNLIKNFMSSIFIAVFLFLIRILITAMSNRNILIIGGSFSGRSVAREILSTKSLNLNLVGYVSNKTSGKMKVFAGDEVKENEDEIKSKIDYLGSEEQLHNIIYNHDIKYVVIAKDREMDEKLENNLDEIKELVQIYFIDEIYELLSKKIPVLHLSKEYFYIIFRNIEKRDENFKLYTLLIRIINVALSFAGLILSLPILLIAMVVIKLGDPKGPIFFVQERIGYRGKKFKIYKLRSMIEHDPEKYPKNPKSSSDPRIKWWGKCLRKLRIDELPQFYNILKGDMNIIGPRPEQVELVEKYKKEIPFYAKRHLVRPGVTGWAQVNHDYTSNTEETIYKLQYDLYYVKNRSLFLDLLIFLKTLKIVLCGKGM</sequence>
<evidence type="ECO:0000256" key="7">
    <source>
        <dbReference type="SAM" id="Phobius"/>
    </source>
</evidence>
<evidence type="ECO:0000313" key="10">
    <source>
        <dbReference type="Proteomes" id="UP000324143"/>
    </source>
</evidence>
<dbReference type="Proteomes" id="UP000324143">
    <property type="component" value="Unassembled WGS sequence"/>
</dbReference>
<keyword evidence="3" id="KW-0808">Transferase</keyword>
<feature type="transmembrane region" description="Helical" evidence="7">
    <location>
        <begin position="44"/>
        <end position="63"/>
    </location>
</feature>
<keyword evidence="5 7" id="KW-1133">Transmembrane helix</keyword>
<keyword evidence="10" id="KW-1185">Reference proteome</keyword>
<accession>A0A5D0MJH0</accession>
<name>A0A5D0MJH0_9BACT</name>
<feature type="domain" description="Bacterial sugar transferase" evidence="8">
    <location>
        <begin position="283"/>
        <end position="466"/>
    </location>
</feature>
<feature type="transmembrane region" description="Helical" evidence="7">
    <location>
        <begin position="12"/>
        <end position="32"/>
    </location>
</feature>
<dbReference type="Gene3D" id="3.40.50.720">
    <property type="entry name" value="NAD(P)-binding Rossmann-like Domain"/>
    <property type="match status" value="1"/>
</dbReference>
<evidence type="ECO:0000259" key="8">
    <source>
        <dbReference type="Pfam" id="PF02397"/>
    </source>
</evidence>
<feature type="transmembrane region" description="Helical" evidence="7">
    <location>
        <begin position="75"/>
        <end position="93"/>
    </location>
</feature>
<gene>
    <name evidence="9" type="ORF">FXF47_04595</name>
</gene>
<dbReference type="NCBIfam" id="TIGR03025">
    <property type="entry name" value="EPS_sugtrans"/>
    <property type="match status" value="1"/>
</dbReference>
<protein>
    <submittedName>
        <fullName evidence="9">Exopolysaccharide biosynthesis polyprenyl glycosylphosphotransferase</fullName>
    </submittedName>
</protein>
<evidence type="ECO:0000313" key="9">
    <source>
        <dbReference type="EMBL" id="TYB31348.1"/>
    </source>
</evidence>
<evidence type="ECO:0000256" key="3">
    <source>
        <dbReference type="ARBA" id="ARBA00022679"/>
    </source>
</evidence>
<dbReference type="InterPro" id="IPR003362">
    <property type="entry name" value="Bact_transf"/>
</dbReference>
<dbReference type="PANTHER" id="PTHR30576:SF0">
    <property type="entry name" value="UNDECAPRENYL-PHOSPHATE N-ACETYLGALACTOSAMINYL 1-PHOSPHATE TRANSFERASE-RELATED"/>
    <property type="match status" value="1"/>
</dbReference>
<comment type="subcellular location">
    <subcellularLocation>
        <location evidence="1">Membrane</location>
        <topology evidence="1">Multi-pass membrane protein</topology>
    </subcellularLocation>
</comment>
<comment type="similarity">
    <text evidence="2">Belongs to the bacterial sugar transferase family.</text>
</comment>
<reference evidence="9" key="1">
    <citation type="submission" date="2019-08" db="EMBL/GenBank/DDBJ databases">
        <title>Genomic characterization of a novel candidate phylum (ARYD3) from a high temperature, high salinity tertiary oil reservoir in north central Oklahoma, USA.</title>
        <authorList>
            <person name="Youssef N.H."/>
            <person name="Yadav A."/>
            <person name="Elshahed M.S."/>
        </authorList>
    </citation>
    <scope>NUCLEOTIDE SEQUENCE [LARGE SCALE GENOMIC DNA]</scope>
    <source>
        <strain evidence="9">ARYD3</strain>
    </source>
</reference>
<organism evidence="9 10">
    <name type="scientific">Candidatus Mcinerneyibacterium aminivorans</name>
    <dbReference type="NCBI Taxonomy" id="2703815"/>
    <lineage>
        <taxon>Bacteria</taxon>
        <taxon>Candidatus Macinerneyibacteriota</taxon>
        <taxon>Candidatus Mcinerneyibacteria</taxon>
        <taxon>Candidatus Mcinerneyibacteriales</taxon>
        <taxon>Candidatus Mcinerneyibacteriaceae</taxon>
        <taxon>Candidatus Mcinerneyibacterium</taxon>
    </lineage>
</organism>
<dbReference type="InterPro" id="IPR017475">
    <property type="entry name" value="EPS_sugar_tfrase"/>
</dbReference>
<evidence type="ECO:0000256" key="6">
    <source>
        <dbReference type="ARBA" id="ARBA00023136"/>
    </source>
</evidence>
<feature type="transmembrane region" description="Helical" evidence="7">
    <location>
        <begin position="280"/>
        <end position="308"/>
    </location>
</feature>
<comment type="caution">
    <text evidence="9">The sequence shown here is derived from an EMBL/GenBank/DDBJ whole genome shotgun (WGS) entry which is preliminary data.</text>
</comment>
<evidence type="ECO:0000256" key="1">
    <source>
        <dbReference type="ARBA" id="ARBA00004141"/>
    </source>
</evidence>
<dbReference type="AlphaFoldDB" id="A0A5D0MJH0"/>